<feature type="compositionally biased region" description="Basic residues" evidence="1">
    <location>
        <begin position="92"/>
        <end position="102"/>
    </location>
</feature>
<feature type="non-terminal residue" evidence="2">
    <location>
        <position position="1"/>
    </location>
</feature>
<protein>
    <submittedName>
        <fullName evidence="2">Ribose ABC transport system, permease protein RbsC</fullName>
    </submittedName>
</protein>
<feature type="region of interest" description="Disordered" evidence="1">
    <location>
        <begin position="1"/>
        <end position="129"/>
    </location>
</feature>
<gene>
    <name evidence="2" type="ORF">AVDCRST_MAG65-2314</name>
</gene>
<reference evidence="2" key="1">
    <citation type="submission" date="2020-02" db="EMBL/GenBank/DDBJ databases">
        <authorList>
            <person name="Meier V. D."/>
        </authorList>
    </citation>
    <scope>NUCLEOTIDE SEQUENCE</scope>
    <source>
        <strain evidence="2">AVDCRST_MAG65</strain>
    </source>
</reference>
<dbReference type="EMBL" id="CADCVL010000385">
    <property type="protein sequence ID" value="CAA9496050.1"/>
    <property type="molecule type" value="Genomic_DNA"/>
</dbReference>
<feature type="compositionally biased region" description="Basic residues" evidence="1">
    <location>
        <begin position="73"/>
        <end position="83"/>
    </location>
</feature>
<dbReference type="AlphaFoldDB" id="A0A6J4SL07"/>
<proteinExistence type="predicted"/>
<feature type="non-terminal residue" evidence="2">
    <location>
        <position position="325"/>
    </location>
</feature>
<feature type="compositionally biased region" description="Basic residues" evidence="1">
    <location>
        <begin position="202"/>
        <end position="226"/>
    </location>
</feature>
<evidence type="ECO:0000313" key="2">
    <source>
        <dbReference type="EMBL" id="CAA9496050.1"/>
    </source>
</evidence>
<feature type="compositionally biased region" description="Basic and acidic residues" evidence="1">
    <location>
        <begin position="33"/>
        <end position="45"/>
    </location>
</feature>
<feature type="compositionally biased region" description="Basic and acidic residues" evidence="1">
    <location>
        <begin position="245"/>
        <end position="268"/>
    </location>
</feature>
<evidence type="ECO:0000256" key="1">
    <source>
        <dbReference type="SAM" id="MobiDB-lite"/>
    </source>
</evidence>
<feature type="compositionally biased region" description="Basic and acidic residues" evidence="1">
    <location>
        <begin position="60"/>
        <end position="72"/>
    </location>
</feature>
<name>A0A6J4SL07_9ACTN</name>
<organism evidence="2">
    <name type="scientific">uncultured Solirubrobacteraceae bacterium</name>
    <dbReference type="NCBI Taxonomy" id="1162706"/>
    <lineage>
        <taxon>Bacteria</taxon>
        <taxon>Bacillati</taxon>
        <taxon>Actinomycetota</taxon>
        <taxon>Thermoleophilia</taxon>
        <taxon>Solirubrobacterales</taxon>
        <taxon>Solirubrobacteraceae</taxon>
        <taxon>environmental samples</taxon>
    </lineage>
</organism>
<accession>A0A6J4SL07</accession>
<feature type="compositionally biased region" description="Basic residues" evidence="1">
    <location>
        <begin position="269"/>
        <end position="288"/>
    </location>
</feature>
<feature type="region of interest" description="Disordered" evidence="1">
    <location>
        <begin position="168"/>
        <end position="325"/>
    </location>
</feature>
<feature type="compositionally biased region" description="Basic residues" evidence="1">
    <location>
        <begin position="109"/>
        <end position="129"/>
    </location>
</feature>
<feature type="compositionally biased region" description="Basic residues" evidence="1">
    <location>
        <begin position="168"/>
        <end position="178"/>
    </location>
</feature>
<feature type="compositionally biased region" description="Basic and acidic residues" evidence="1">
    <location>
        <begin position="298"/>
        <end position="313"/>
    </location>
</feature>
<feature type="compositionally biased region" description="Basic residues" evidence="1">
    <location>
        <begin position="314"/>
        <end position="325"/>
    </location>
</feature>
<sequence>EHRTGSRSRAAPAALRGAQPPHRAAGVHAGGRRGADPGDRRRDRAGVVPDLGQHAQRPAPGERGRCPGDRHDLRHRHRRHRPVGRLDGGRRLGGRRAARRVRQRDVHPRHDRHGRAARRHQRGRHRVRPGRSLHRHAGHVHDGARAGAVDERQDADLDLRARGSALVRHRTGARHSRGGGRLPRGHGDRLGAAESHALRALRDRRRRQPRGRPHRRRQRLAHRVQRLRPERDLRRHRRHPGGRPALERLADRRDALRARRHRGGGDRRHGSRGRSRDHRRDLPRRHHLRADLQPADVDGPRRRDPAGHQGPDHPRRRPRPAARFV</sequence>
<feature type="compositionally biased region" description="Basic and acidic residues" evidence="1">
    <location>
        <begin position="185"/>
        <end position="201"/>
    </location>
</feature>